<name>A0A0K9NSK1_ZOSMR</name>
<evidence type="ECO:0000256" key="2">
    <source>
        <dbReference type="ARBA" id="ARBA00024341"/>
    </source>
</evidence>
<gene>
    <name evidence="3" type="ORF">ZOSMA_65G00790</name>
</gene>
<organism evidence="3 4">
    <name type="scientific">Zostera marina</name>
    <name type="common">Eelgrass</name>
    <dbReference type="NCBI Taxonomy" id="29655"/>
    <lineage>
        <taxon>Eukaryota</taxon>
        <taxon>Viridiplantae</taxon>
        <taxon>Streptophyta</taxon>
        <taxon>Embryophyta</taxon>
        <taxon>Tracheophyta</taxon>
        <taxon>Spermatophyta</taxon>
        <taxon>Magnoliopsida</taxon>
        <taxon>Liliopsida</taxon>
        <taxon>Zosteraceae</taxon>
        <taxon>Zostera</taxon>
    </lineage>
</organism>
<keyword evidence="4" id="KW-1185">Reference proteome</keyword>
<reference evidence="4" key="1">
    <citation type="journal article" date="2016" name="Nature">
        <title>The genome of the seagrass Zostera marina reveals angiosperm adaptation to the sea.</title>
        <authorList>
            <person name="Olsen J.L."/>
            <person name="Rouze P."/>
            <person name="Verhelst B."/>
            <person name="Lin Y.-C."/>
            <person name="Bayer T."/>
            <person name="Collen J."/>
            <person name="Dattolo E."/>
            <person name="De Paoli E."/>
            <person name="Dittami S."/>
            <person name="Maumus F."/>
            <person name="Michel G."/>
            <person name="Kersting A."/>
            <person name="Lauritano C."/>
            <person name="Lohaus R."/>
            <person name="Toepel M."/>
            <person name="Tonon T."/>
            <person name="Vanneste K."/>
            <person name="Amirebrahimi M."/>
            <person name="Brakel J."/>
            <person name="Bostroem C."/>
            <person name="Chovatia M."/>
            <person name="Grimwood J."/>
            <person name="Jenkins J.W."/>
            <person name="Jueterbock A."/>
            <person name="Mraz A."/>
            <person name="Stam W.T."/>
            <person name="Tice H."/>
            <person name="Bornberg-Bauer E."/>
            <person name="Green P.J."/>
            <person name="Pearson G.A."/>
            <person name="Procaccini G."/>
            <person name="Duarte C.M."/>
            <person name="Schmutz J."/>
            <person name="Reusch T.B.H."/>
            <person name="Van de Peer Y."/>
        </authorList>
    </citation>
    <scope>NUCLEOTIDE SEQUENCE [LARGE SCALE GENOMIC DNA]</scope>
    <source>
        <strain evidence="4">cv. Finnish</strain>
    </source>
</reference>
<dbReference type="PANTHER" id="PTHR32295">
    <property type="entry name" value="IQ-DOMAIN 5-RELATED"/>
    <property type="match status" value="1"/>
</dbReference>
<evidence type="ECO:0000313" key="4">
    <source>
        <dbReference type="Proteomes" id="UP000036987"/>
    </source>
</evidence>
<sequence length="240" mass="28160">MVSGGWIKSFALCRLRKSKLRRGKKSKRHIKAFSNLPSENVAAIRIQTAFRVFKARKDLRNKNKLHALTQQIANRNIRGSNVMGYIRTWNRVQSRISDRRFSMVTEGRLKQKKLESQMKVEAKLHNLEVEWQGGPETKDEIIFRVQERERAFLKRERAMAYAFSHQWRVNSTIPVQSAADEFWKGIWGWSWMERWISARPWELRTVVSSFASNAKRYTGRSSAPARKISLQLQENVVRVA</sequence>
<dbReference type="PROSITE" id="PS50096">
    <property type="entry name" value="IQ"/>
    <property type="match status" value="1"/>
</dbReference>
<evidence type="ECO:0000313" key="3">
    <source>
        <dbReference type="EMBL" id="KMZ59746.1"/>
    </source>
</evidence>
<dbReference type="AlphaFoldDB" id="A0A0K9NSK1"/>
<dbReference type="GO" id="GO:0005516">
    <property type="term" value="F:calmodulin binding"/>
    <property type="evidence" value="ECO:0007669"/>
    <property type="project" value="UniProtKB-KW"/>
</dbReference>
<evidence type="ECO:0000256" key="1">
    <source>
        <dbReference type="ARBA" id="ARBA00022860"/>
    </source>
</evidence>
<accession>A0A0K9NSK1</accession>
<dbReference type="EMBL" id="LFYR01001739">
    <property type="protein sequence ID" value="KMZ59746.1"/>
    <property type="molecule type" value="Genomic_DNA"/>
</dbReference>
<dbReference type="PANTHER" id="PTHR32295:SF93">
    <property type="entry name" value="PROTEIN IQ-DOMAIN 9"/>
    <property type="match status" value="1"/>
</dbReference>
<dbReference type="OrthoDB" id="1923765at2759"/>
<keyword evidence="1" id="KW-0112">Calmodulin-binding</keyword>
<protein>
    <submittedName>
        <fullName evidence="3">IQ domain-containing protein</fullName>
    </submittedName>
</protein>
<comment type="caution">
    <text evidence="3">The sequence shown here is derived from an EMBL/GenBank/DDBJ whole genome shotgun (WGS) entry which is preliminary data.</text>
</comment>
<dbReference type="Proteomes" id="UP000036987">
    <property type="component" value="Unassembled WGS sequence"/>
</dbReference>
<comment type="similarity">
    <text evidence="2">Belongs to the IQD family.</text>
</comment>
<proteinExistence type="inferred from homology"/>